<dbReference type="SUPFAM" id="SSF111148">
    <property type="entry name" value="YggX-like"/>
    <property type="match status" value="1"/>
</dbReference>
<dbReference type="Gene3D" id="1.10.3880.10">
    <property type="entry name" value="Fe(II) trafficking protein YggX"/>
    <property type="match status" value="1"/>
</dbReference>
<sequence>MNRKIFCLFLKKHATGLDKQPYPGKIGKKIYNNVSEIAWKKWVFEQTKIINEKKLNMLNIHDRKILENCMINFFFNKNNISKKI</sequence>
<evidence type="ECO:0000313" key="4">
    <source>
        <dbReference type="Proteomes" id="UP000298566"/>
    </source>
</evidence>
<comment type="subunit">
    <text evidence="2">Monomer.</text>
</comment>
<dbReference type="PANTHER" id="PTHR36965">
    <property type="entry name" value="FE(2+)-TRAFFICKING PROTEIN-RELATED"/>
    <property type="match status" value="1"/>
</dbReference>
<dbReference type="AlphaFoldDB" id="A0A4D6YCY3"/>
<name>A0A4D6YCY3_BUCMH</name>
<proteinExistence type="inferred from homology"/>
<accession>A0A4D6YCY3</accession>
<dbReference type="GO" id="GO:0034599">
    <property type="term" value="P:cellular response to oxidative stress"/>
    <property type="evidence" value="ECO:0007669"/>
    <property type="project" value="TreeGrafter"/>
</dbReference>
<dbReference type="OrthoDB" id="9804318at2"/>
<dbReference type="PANTHER" id="PTHR36965:SF1">
    <property type="entry name" value="FE(2+)-TRAFFICKING PROTEIN-RELATED"/>
    <property type="match status" value="1"/>
</dbReference>
<dbReference type="EMBL" id="CP033004">
    <property type="protein sequence ID" value="QCI23510.1"/>
    <property type="molecule type" value="Genomic_DNA"/>
</dbReference>
<comment type="function">
    <text evidence="2">Could be a mediator in iron transactions between iron acquisition and iron-requiring processes, such as synthesis and/or repair of Fe-S clusters in biosynthetic enzymes.</text>
</comment>
<evidence type="ECO:0000313" key="3">
    <source>
        <dbReference type="EMBL" id="QCI23510.1"/>
    </source>
</evidence>
<evidence type="ECO:0000256" key="1">
    <source>
        <dbReference type="ARBA" id="ARBA00023004"/>
    </source>
</evidence>
<evidence type="ECO:0000256" key="2">
    <source>
        <dbReference type="HAMAP-Rule" id="MF_00686"/>
    </source>
</evidence>
<dbReference type="InterPro" id="IPR036766">
    <property type="entry name" value="Fe_traffick_prot_YggX_sf"/>
</dbReference>
<dbReference type="GO" id="GO:0005506">
    <property type="term" value="F:iron ion binding"/>
    <property type="evidence" value="ECO:0007669"/>
    <property type="project" value="UniProtKB-UniRule"/>
</dbReference>
<organism evidence="3 4">
    <name type="scientific">Buchnera aphidicola subsp. Melaphis rhois</name>
    <dbReference type="NCBI Taxonomy" id="118103"/>
    <lineage>
        <taxon>Bacteria</taxon>
        <taxon>Pseudomonadati</taxon>
        <taxon>Pseudomonadota</taxon>
        <taxon>Gammaproteobacteria</taxon>
        <taxon>Enterobacterales</taxon>
        <taxon>Erwiniaceae</taxon>
        <taxon>Buchnera</taxon>
    </lineage>
</organism>
<comment type="similarity">
    <text evidence="2">Belongs to the Fe(2+)-trafficking protein family.</text>
</comment>
<dbReference type="NCBIfam" id="NF003817">
    <property type="entry name" value="PRK05408.1"/>
    <property type="match status" value="1"/>
</dbReference>
<protein>
    <recommendedName>
        <fullName evidence="2">Probable Fe(2+)-trafficking protein</fullName>
    </recommendedName>
</protein>
<dbReference type="GO" id="GO:0005829">
    <property type="term" value="C:cytosol"/>
    <property type="evidence" value="ECO:0007669"/>
    <property type="project" value="TreeGrafter"/>
</dbReference>
<gene>
    <name evidence="3" type="ORF">D9V73_02620</name>
</gene>
<dbReference type="InterPro" id="IPR007457">
    <property type="entry name" value="Fe_traffick_prot_YggX"/>
</dbReference>
<keyword evidence="1 2" id="KW-0408">Iron</keyword>
<dbReference type="PIRSF" id="PIRSF029827">
    <property type="entry name" value="Fe_traffic_YggX"/>
    <property type="match status" value="1"/>
</dbReference>
<dbReference type="RefSeq" id="WP_158336720.1">
    <property type="nucleotide sequence ID" value="NZ_CP033004.1"/>
</dbReference>
<dbReference type="HAMAP" id="MF_00686">
    <property type="entry name" value="Fe_traffic_YggX"/>
    <property type="match status" value="1"/>
</dbReference>
<reference evidence="3 4" key="1">
    <citation type="submission" date="2018-10" db="EMBL/GenBank/DDBJ databases">
        <title>Comparative functional genomics of the obligate endosymbiont Buchnera aphidicola.</title>
        <authorList>
            <person name="Chong R.A."/>
        </authorList>
    </citation>
    <scope>NUCLEOTIDE SEQUENCE [LARGE SCALE GENOMIC DNA]</scope>
    <source>
        <strain evidence="3 4">Mrh</strain>
    </source>
</reference>
<dbReference type="Proteomes" id="UP000298566">
    <property type="component" value="Chromosome"/>
</dbReference>
<dbReference type="Pfam" id="PF04362">
    <property type="entry name" value="Iron_traffic"/>
    <property type="match status" value="1"/>
</dbReference>